<dbReference type="PANTHER" id="PTHR11590:SF69">
    <property type="entry name" value="RE08173P"/>
    <property type="match status" value="1"/>
</dbReference>
<dbReference type="GO" id="GO:0003810">
    <property type="term" value="F:protein-glutamine gamma-glutamyltransferase activity"/>
    <property type="evidence" value="ECO:0007669"/>
    <property type="project" value="InterPro"/>
</dbReference>
<dbReference type="EnsemblMetazoa" id="XM_022810706">
    <property type="protein sequence ID" value="XP_022666441"/>
    <property type="gene ID" value="LOC111252566"/>
</dbReference>
<feature type="binding site" evidence="3">
    <location>
        <position position="528"/>
    </location>
    <ligand>
        <name>Ca(2+)</name>
        <dbReference type="ChEBI" id="CHEBI:29108"/>
    </ligand>
</feature>
<dbReference type="InterPro" id="IPR023608">
    <property type="entry name" value="Transglutaminase_animal"/>
</dbReference>
<proteinExistence type="inferred from homology"/>
<dbReference type="Gene3D" id="2.60.40.10">
    <property type="entry name" value="Immunoglobulins"/>
    <property type="match status" value="3"/>
</dbReference>
<dbReference type="SUPFAM" id="SSF81296">
    <property type="entry name" value="E set domains"/>
    <property type="match status" value="1"/>
</dbReference>
<dbReference type="InterPro" id="IPR050779">
    <property type="entry name" value="Transglutaminase"/>
</dbReference>
<dbReference type="GO" id="GO:0046872">
    <property type="term" value="F:metal ion binding"/>
    <property type="evidence" value="ECO:0007669"/>
    <property type="project" value="UniProtKB-KW"/>
</dbReference>
<keyword evidence="6" id="KW-1185">Reference proteome</keyword>
<dbReference type="KEGG" id="vde:111252566"/>
<comment type="cofactor">
    <cofactor evidence="3">
        <name>Ca(2+)</name>
        <dbReference type="ChEBI" id="CHEBI:29108"/>
    </cofactor>
    <text evidence="3">Binds 1 Ca(2+) ion per subunit.</text>
</comment>
<dbReference type="OMA" id="YIPANCI"/>
<dbReference type="PIRSF" id="PIRSF000459">
    <property type="entry name" value="TGM_EBP42"/>
    <property type="match status" value="1"/>
</dbReference>
<feature type="binding site" evidence="3">
    <location>
        <position position="479"/>
    </location>
    <ligand>
        <name>Ca(2+)</name>
        <dbReference type="ChEBI" id="CHEBI:29108"/>
    </ligand>
</feature>
<dbReference type="SUPFAM" id="SSF49309">
    <property type="entry name" value="Transglutaminase, two C-terminal domains"/>
    <property type="match status" value="2"/>
</dbReference>
<evidence type="ECO:0000256" key="1">
    <source>
        <dbReference type="ARBA" id="ARBA00005968"/>
    </source>
</evidence>
<feature type="binding site" evidence="3">
    <location>
        <position position="533"/>
    </location>
    <ligand>
        <name>Ca(2+)</name>
        <dbReference type="ChEBI" id="CHEBI:29108"/>
    </ligand>
</feature>
<dbReference type="Pfam" id="PF00868">
    <property type="entry name" value="Transglut_N"/>
    <property type="match status" value="1"/>
</dbReference>
<dbReference type="InterPro" id="IPR013783">
    <property type="entry name" value="Ig-like_fold"/>
</dbReference>
<dbReference type="PANTHER" id="PTHR11590">
    <property type="entry name" value="PROTEIN-GLUTAMINE GAMMA-GLUTAMYLTRANSFERASE"/>
    <property type="match status" value="1"/>
</dbReference>
<dbReference type="SUPFAM" id="SSF54001">
    <property type="entry name" value="Cysteine proteinases"/>
    <property type="match status" value="1"/>
</dbReference>
<reference evidence="5" key="1">
    <citation type="submission" date="2021-01" db="UniProtKB">
        <authorList>
            <consortium name="EnsemblMetazoa"/>
        </authorList>
    </citation>
    <scope>IDENTIFICATION</scope>
</reference>
<dbReference type="Gene3D" id="3.90.260.10">
    <property type="entry name" value="Transglutaminase-like"/>
    <property type="match status" value="1"/>
</dbReference>
<dbReference type="Pfam" id="PF01841">
    <property type="entry name" value="Transglut_core"/>
    <property type="match status" value="1"/>
</dbReference>
<name>A0A7M7MIC4_VARDE</name>
<dbReference type="RefSeq" id="XP_022666441.1">
    <property type="nucleotide sequence ID" value="XM_022810706.1"/>
</dbReference>
<dbReference type="InterPro" id="IPR036985">
    <property type="entry name" value="Transglutaminase-like_sf"/>
</dbReference>
<dbReference type="InParanoid" id="A0A7M7MIC4"/>
<dbReference type="Proteomes" id="UP000594260">
    <property type="component" value="Unplaced"/>
</dbReference>
<sequence length="776" mass="88533">MVIMSFNRDWLNSLRSYSRFDSRPGSTWDLGRAGNRVRPSWPRRPLDIEVEIFNEPGRRARPGRLGLLSESDILEIQSIDARIDFNCRTHHTDRFSGSRHGILIARRGQPVQLVLQLSRRFQPDFDHVELVLTYAGTRFIYGEDGVERITVSRRVAEHATLWSARLIEVRRNTIVLDVAISVRAAVGEWRLKILTHLLNRSNLVDKIFHYDKPIFILFNPWSPDDPVYLPATRERDEYVLADTGLIYSGRKDRISELAWVFGQHEKKILEIVCFALRELANLDVRKMAEPTHVSRAISSIVNGHRGQDGIVEGNWSDKFHDQQDSRSPWEWSSSVEILQLFHKKRSIVRYGQCFVFAGVCNTLCRALGLPSRCVTNYRSAHDVHGNLVLDYIYNEDDELVSESRNDSIWSFHVWNEVWMRRDDLRGSVPGDFDGWQVIDATPQELSNGEFRVGPASVKAVRRGEIDVKYDCAFVLAEVNADVVFYRQDNRGRRKEIKRLIDDVGVNMSTKAVLSNNRVDITNNYKPPEGNSEERLVYERALRQLQPHLPRYTRSLPRPGAESDVVLEIHMPDDDALIGSTIQIRAVAKNNSFERSHTLRLLLRAISKCYTGCNERLLRQRIFHETLEPRDSLELTLEVTYADYALPVRVSEQLATILQAVSEDGADFMITEEFGLSLPPITVACDTQQKVGRPFDIGLSLRNPLPVALNNAHFTIESPGITQKTILSVKRPPAAGDYFAVSSRLTPKGFGQRSLIITFNSDKIPQISTQKSLTVLP</sequence>
<dbReference type="AlphaFoldDB" id="A0A7M7MIC4"/>
<dbReference type="InterPro" id="IPR002931">
    <property type="entry name" value="Transglutaminase-like"/>
</dbReference>
<protein>
    <recommendedName>
        <fullName evidence="4">Transglutaminase-like domain-containing protein</fullName>
    </recommendedName>
</protein>
<evidence type="ECO:0000256" key="3">
    <source>
        <dbReference type="PIRSR" id="PIRSR000459-2"/>
    </source>
</evidence>
<feature type="active site" evidence="2">
    <location>
        <position position="412"/>
    </location>
</feature>
<dbReference type="OrthoDB" id="437511at2759"/>
<dbReference type="InterPro" id="IPR014756">
    <property type="entry name" value="Ig_E-set"/>
</dbReference>
<accession>A0A7M7MIC4</accession>
<feature type="active site" evidence="2">
    <location>
        <position position="439"/>
    </location>
</feature>
<evidence type="ECO:0000313" key="5">
    <source>
        <dbReference type="EnsemblMetazoa" id="XP_022666441"/>
    </source>
</evidence>
<evidence type="ECO:0000256" key="2">
    <source>
        <dbReference type="PIRSR" id="PIRSR000459-1"/>
    </source>
</evidence>
<comment type="similarity">
    <text evidence="1">Belongs to the transglutaminase superfamily. Transglutaminase family.</text>
</comment>
<feature type="domain" description="Transglutaminase-like" evidence="4">
    <location>
        <begin position="345"/>
        <end position="442"/>
    </location>
</feature>
<dbReference type="FunFam" id="3.90.260.10:FF:000002">
    <property type="entry name" value="Erythrocyte membrane protein band 4.2"/>
    <property type="match status" value="1"/>
</dbReference>
<dbReference type="SMART" id="SM00460">
    <property type="entry name" value="TGc"/>
    <property type="match status" value="1"/>
</dbReference>
<evidence type="ECO:0000313" key="6">
    <source>
        <dbReference type="Proteomes" id="UP000594260"/>
    </source>
</evidence>
<dbReference type="FunCoup" id="A0A7M7MIC4">
    <property type="interactions" value="29"/>
</dbReference>
<feature type="binding site" evidence="3">
    <location>
        <position position="481"/>
    </location>
    <ligand>
        <name>Ca(2+)</name>
        <dbReference type="ChEBI" id="CHEBI:29108"/>
    </ligand>
</feature>
<dbReference type="GeneID" id="111252566"/>
<feature type="active site" evidence="2">
    <location>
        <position position="353"/>
    </location>
</feature>
<dbReference type="InterPro" id="IPR036238">
    <property type="entry name" value="Transglutaminase_C_sf"/>
</dbReference>
<keyword evidence="3" id="KW-0479">Metal-binding</keyword>
<organism evidence="5 6">
    <name type="scientific">Varroa destructor</name>
    <name type="common">Honeybee mite</name>
    <dbReference type="NCBI Taxonomy" id="109461"/>
    <lineage>
        <taxon>Eukaryota</taxon>
        <taxon>Metazoa</taxon>
        <taxon>Ecdysozoa</taxon>
        <taxon>Arthropoda</taxon>
        <taxon>Chelicerata</taxon>
        <taxon>Arachnida</taxon>
        <taxon>Acari</taxon>
        <taxon>Parasitiformes</taxon>
        <taxon>Mesostigmata</taxon>
        <taxon>Gamasina</taxon>
        <taxon>Dermanyssoidea</taxon>
        <taxon>Varroidae</taxon>
        <taxon>Varroa</taxon>
    </lineage>
</organism>
<dbReference type="InterPro" id="IPR001102">
    <property type="entry name" value="Transglutaminase_N"/>
</dbReference>
<keyword evidence="3" id="KW-0106">Calcium</keyword>
<dbReference type="InterPro" id="IPR038765">
    <property type="entry name" value="Papain-like_cys_pep_sf"/>
</dbReference>
<evidence type="ECO:0000259" key="4">
    <source>
        <dbReference type="SMART" id="SM00460"/>
    </source>
</evidence>